<reference evidence="3" key="2">
    <citation type="submission" date="2025-08" db="UniProtKB">
        <authorList>
            <consortium name="Ensembl"/>
        </authorList>
    </citation>
    <scope>IDENTIFICATION</scope>
</reference>
<evidence type="ECO:0000313" key="3">
    <source>
        <dbReference type="Ensembl" id="ENSGWIP00000028112.1"/>
    </source>
</evidence>
<feature type="compositionally biased region" description="Polar residues" evidence="1">
    <location>
        <begin position="390"/>
        <end position="401"/>
    </location>
</feature>
<protein>
    <submittedName>
        <fullName evidence="3">PWWP domain-containing DNA repair factor 3A-like</fullName>
    </submittedName>
</protein>
<sequence length="572" mass="65081">MKGGTRKTRKRKLNKIASKKISSSSVSQPATQEAADTSLSDFPNDHPVDMSPPTTPKRTRRQSKQALEVCLTSTPVHDASADVLTNRLLPVNPITPEYCGAVTRQKTLEEVSRKRCKKGRAVLPRKVKQTTPQDQEQISSKKSSPTAKLPRGRKTKTETNILNNSRTTPSSKRTRPRFQLDEQHSAGQGESLMSSDLSIELSPYEEKLPAYSQQEEEEEESEEEEELRSFLQVDKKPPSITQGAFVWYKLRSFPYWPALVKSVNQKQKKAIVLFIDNSICEKKKGFAVPLKSLKSFDCEEADELINQGKEQFAAAISWCLEMVNDYRIRIACGSFSGSFIEYFAHDISRPVRRTYPQKGTEGLAMASEAILLENMDDDDEEEEEEEEGSCTEQEVTDSSSSIRLLPDRTHAALNRANEKLVHFIINQRMVEERLLAVIHGQQKSRWLRYYHSSNNRRRVINPYLEDSKQLDSVYSYLCELHAKAVPAVSRLTKVLPLDRVKFVLDVLLPEAIIHAIAGVENVSVEKAEEKYLKGHQISKRERQEFDTEIERLWLRSQFQTTAPHPLSSTLIS</sequence>
<feature type="region of interest" description="Disordered" evidence="1">
    <location>
        <begin position="208"/>
        <end position="230"/>
    </location>
</feature>
<dbReference type="RefSeq" id="XP_028294065.1">
    <property type="nucleotide sequence ID" value="XM_028438264.1"/>
</dbReference>
<name>A0A8C5GC33_GOUWI</name>
<reference evidence="3" key="1">
    <citation type="submission" date="2020-06" db="EMBL/GenBank/DDBJ databases">
        <authorList>
            <consortium name="Wellcome Sanger Institute Data Sharing"/>
        </authorList>
    </citation>
    <scope>NUCLEOTIDE SEQUENCE [LARGE SCALE GENOMIC DNA]</scope>
</reference>
<dbReference type="Ensembl" id="ENSGWIT00000030669.1">
    <property type="protein sequence ID" value="ENSGWIP00000028112.1"/>
    <property type="gene ID" value="ENSGWIG00000014705.1"/>
</dbReference>
<dbReference type="Pfam" id="PF20886">
    <property type="entry name" value="PWP3A-B_C"/>
    <property type="match status" value="1"/>
</dbReference>
<feature type="region of interest" description="Disordered" evidence="1">
    <location>
        <begin position="1"/>
        <end position="66"/>
    </location>
</feature>
<dbReference type="Proteomes" id="UP000694680">
    <property type="component" value="Chromosome 3"/>
</dbReference>
<feature type="compositionally biased region" description="Acidic residues" evidence="1">
    <location>
        <begin position="214"/>
        <end position="226"/>
    </location>
</feature>
<dbReference type="CDD" id="cd06080">
    <property type="entry name" value="PWWP_MUM1-like"/>
    <property type="match status" value="1"/>
</dbReference>
<dbReference type="InterPro" id="IPR040263">
    <property type="entry name" value="PWP3A_3B_4"/>
</dbReference>
<dbReference type="InterPro" id="IPR035504">
    <property type="entry name" value="MUM1-like_PWWP"/>
</dbReference>
<feature type="compositionally biased region" description="Basic residues" evidence="1">
    <location>
        <begin position="1"/>
        <end position="18"/>
    </location>
</feature>
<keyword evidence="4" id="KW-1185">Reference proteome</keyword>
<gene>
    <name evidence="3" type="primary">LOC114456475</name>
</gene>
<feature type="compositionally biased region" description="Polar residues" evidence="1">
    <location>
        <begin position="185"/>
        <end position="194"/>
    </location>
</feature>
<dbReference type="PROSITE" id="PS50812">
    <property type="entry name" value="PWWP"/>
    <property type="match status" value="1"/>
</dbReference>
<dbReference type="SUPFAM" id="SSF63748">
    <property type="entry name" value="Tudor/PWWP/MBT"/>
    <property type="match status" value="1"/>
</dbReference>
<feature type="domain" description="PWWP" evidence="2">
    <location>
        <begin position="242"/>
        <end position="260"/>
    </location>
</feature>
<feature type="compositionally biased region" description="Polar residues" evidence="1">
    <location>
        <begin position="129"/>
        <end position="146"/>
    </location>
</feature>
<feature type="region of interest" description="Disordered" evidence="1">
    <location>
        <begin position="376"/>
        <end position="401"/>
    </location>
</feature>
<reference evidence="3" key="3">
    <citation type="submission" date="2025-09" db="UniProtKB">
        <authorList>
            <consortium name="Ensembl"/>
        </authorList>
    </citation>
    <scope>IDENTIFICATION</scope>
</reference>
<dbReference type="AlphaFoldDB" id="A0A8C5GC33"/>
<dbReference type="Gene3D" id="6.10.300.20">
    <property type="match status" value="1"/>
</dbReference>
<feature type="region of interest" description="Disordered" evidence="1">
    <location>
        <begin position="123"/>
        <end position="194"/>
    </location>
</feature>
<accession>A0A8C5GC33</accession>
<dbReference type="Pfam" id="PF20884">
    <property type="entry name" value="MUM1-like_PWWP"/>
    <property type="match status" value="1"/>
</dbReference>
<proteinExistence type="predicted"/>
<evidence type="ECO:0000259" key="2">
    <source>
        <dbReference type="PROSITE" id="PS50812"/>
    </source>
</evidence>
<dbReference type="InterPro" id="IPR000313">
    <property type="entry name" value="PWWP_dom"/>
</dbReference>
<organism evidence="3 4">
    <name type="scientific">Gouania willdenowi</name>
    <name type="common">Blunt-snouted clingfish</name>
    <name type="synonym">Lepadogaster willdenowi</name>
    <dbReference type="NCBI Taxonomy" id="441366"/>
    <lineage>
        <taxon>Eukaryota</taxon>
        <taxon>Metazoa</taxon>
        <taxon>Chordata</taxon>
        <taxon>Craniata</taxon>
        <taxon>Vertebrata</taxon>
        <taxon>Euteleostomi</taxon>
        <taxon>Actinopterygii</taxon>
        <taxon>Neopterygii</taxon>
        <taxon>Teleostei</taxon>
        <taxon>Neoteleostei</taxon>
        <taxon>Acanthomorphata</taxon>
        <taxon>Ovalentaria</taxon>
        <taxon>Blenniimorphae</taxon>
        <taxon>Blenniiformes</taxon>
        <taxon>Gobiesocoidei</taxon>
        <taxon>Gobiesocidae</taxon>
        <taxon>Gobiesocinae</taxon>
        <taxon>Gouania</taxon>
    </lineage>
</organism>
<evidence type="ECO:0000313" key="4">
    <source>
        <dbReference type="Proteomes" id="UP000694680"/>
    </source>
</evidence>
<feature type="compositionally biased region" description="Polar residues" evidence="1">
    <location>
        <begin position="28"/>
        <end position="41"/>
    </location>
</feature>
<evidence type="ECO:0000256" key="1">
    <source>
        <dbReference type="SAM" id="MobiDB-lite"/>
    </source>
</evidence>
<feature type="compositionally biased region" description="Acidic residues" evidence="1">
    <location>
        <begin position="376"/>
        <end position="389"/>
    </location>
</feature>
<dbReference type="InterPro" id="IPR048795">
    <property type="entry name" value="PWP3A_3B_4_C"/>
</dbReference>
<dbReference type="Gene3D" id="2.30.30.140">
    <property type="match status" value="1"/>
</dbReference>
<dbReference type="OrthoDB" id="10013064at2759"/>
<dbReference type="GeneID" id="114456475"/>
<dbReference type="PANTHER" id="PTHR31333:SF6">
    <property type="entry name" value="MUM1 LIKE 1"/>
    <property type="match status" value="1"/>
</dbReference>
<dbReference type="RefSeq" id="XP_028294058.1">
    <property type="nucleotide sequence ID" value="XM_028438257.1"/>
</dbReference>
<dbReference type="PANTHER" id="PTHR31333">
    <property type="entry name" value="PWWP DOMAIN-CONTAINING DNA REPAIR FACTOR 3 FAMILY MEMBER"/>
    <property type="match status" value="1"/>
</dbReference>